<protein>
    <submittedName>
        <fullName evidence="2">Cupin domain-containing protein</fullName>
    </submittedName>
</protein>
<dbReference type="CDD" id="cd02231">
    <property type="entry name" value="cupin_BLL6423-like"/>
    <property type="match status" value="1"/>
</dbReference>
<sequence length="178" mass="18802">MRAQRVVTGHDAQGRSCVVSHGPIAGDESFTHIPGFSAALVWKADAQPQVGGEAPDPLSHVTSVLPAVAGTSFILVSFPPESTKRSVEADPLAADEMNRRVPGLAQTFEADAPGFHRTDTIDYGVVVDGELTLLLDDGESALLKAGDVVVQMGTRHAWRNTGNSPARVMFVMVAAVRC</sequence>
<accession>A0A7Y1F7T4</accession>
<evidence type="ECO:0000259" key="1">
    <source>
        <dbReference type="Pfam" id="PF07883"/>
    </source>
</evidence>
<dbReference type="InterPro" id="IPR013096">
    <property type="entry name" value="Cupin_2"/>
</dbReference>
<evidence type="ECO:0000313" key="3">
    <source>
        <dbReference type="Proteomes" id="UP000537729"/>
    </source>
</evidence>
<reference evidence="2 3" key="1">
    <citation type="journal article" date="2020" name="Front. Microbiol.">
        <title>Genetic Organization of the aprX-lipA2 Operon Affects the Proteolytic Potential of Pseudomonas Species in Milk.</title>
        <authorList>
            <person name="Maier C."/>
            <person name="Huptas C."/>
            <person name="von Neubeck M."/>
            <person name="Scherer S."/>
            <person name="Wenning M."/>
            <person name="Lucking G."/>
        </authorList>
    </citation>
    <scope>NUCLEOTIDE SEQUENCE [LARGE SCALE GENOMIC DNA]</scope>
    <source>
        <strain evidence="2 3">DSM 16272</strain>
    </source>
</reference>
<evidence type="ECO:0000313" key="2">
    <source>
        <dbReference type="EMBL" id="NMY07884.1"/>
    </source>
</evidence>
<name>A0A7Y1F7T4_PSEVE</name>
<dbReference type="PANTHER" id="PTHR36156">
    <property type="entry name" value="SLR2101 PROTEIN"/>
    <property type="match status" value="1"/>
</dbReference>
<dbReference type="InterPro" id="IPR047142">
    <property type="entry name" value="OryJ/VirC-like"/>
</dbReference>
<dbReference type="Gene3D" id="2.20.70.150">
    <property type="match status" value="1"/>
</dbReference>
<dbReference type="Pfam" id="PF07883">
    <property type="entry name" value="Cupin_2"/>
    <property type="match status" value="1"/>
</dbReference>
<dbReference type="InterPro" id="IPR011051">
    <property type="entry name" value="RmlC_Cupin_sf"/>
</dbReference>
<gene>
    <name evidence="2" type="ORF">HBO38_05330</name>
</gene>
<feature type="domain" description="Cupin type-2" evidence="1">
    <location>
        <begin position="114"/>
        <end position="171"/>
    </location>
</feature>
<dbReference type="InterPro" id="IPR014710">
    <property type="entry name" value="RmlC-like_jellyroll"/>
</dbReference>
<dbReference type="Proteomes" id="UP000537729">
    <property type="component" value="Unassembled WGS sequence"/>
</dbReference>
<comment type="caution">
    <text evidence="2">The sequence shown here is derived from an EMBL/GenBank/DDBJ whole genome shotgun (WGS) entry which is preliminary data.</text>
</comment>
<dbReference type="EMBL" id="JAAQWG010000005">
    <property type="protein sequence ID" value="NMY07884.1"/>
    <property type="molecule type" value="Genomic_DNA"/>
</dbReference>
<dbReference type="PANTHER" id="PTHR36156:SF2">
    <property type="entry name" value="CUPIN TYPE-2 DOMAIN-CONTAINING PROTEIN"/>
    <property type="match status" value="1"/>
</dbReference>
<dbReference type="AlphaFoldDB" id="A0A7Y1F7T4"/>
<dbReference type="Gene3D" id="2.60.120.10">
    <property type="entry name" value="Jelly Rolls"/>
    <property type="match status" value="1"/>
</dbReference>
<dbReference type="SUPFAM" id="SSF51182">
    <property type="entry name" value="RmlC-like cupins"/>
    <property type="match status" value="1"/>
</dbReference>
<proteinExistence type="predicted"/>
<organism evidence="2 3">
    <name type="scientific">Pseudomonas veronii</name>
    <dbReference type="NCBI Taxonomy" id="76761"/>
    <lineage>
        <taxon>Bacteria</taxon>
        <taxon>Pseudomonadati</taxon>
        <taxon>Pseudomonadota</taxon>
        <taxon>Gammaproteobacteria</taxon>
        <taxon>Pseudomonadales</taxon>
        <taxon>Pseudomonadaceae</taxon>
        <taxon>Pseudomonas</taxon>
    </lineage>
</organism>